<evidence type="ECO:0000313" key="6">
    <source>
        <dbReference type="EMBL" id="MBS2551563.1"/>
    </source>
</evidence>
<keyword evidence="2" id="KW-0813">Transport</keyword>
<dbReference type="PROSITE" id="PS00211">
    <property type="entry name" value="ABC_TRANSPORTER_1"/>
    <property type="match status" value="1"/>
</dbReference>
<dbReference type="EMBL" id="JAAFYZ010000145">
    <property type="protein sequence ID" value="MBS2551563.1"/>
    <property type="molecule type" value="Genomic_DNA"/>
</dbReference>
<dbReference type="Pfam" id="PF00005">
    <property type="entry name" value="ABC_tran"/>
    <property type="match status" value="1"/>
</dbReference>
<feature type="non-terminal residue" evidence="6">
    <location>
        <position position="244"/>
    </location>
</feature>
<dbReference type="Proteomes" id="UP000730482">
    <property type="component" value="Unassembled WGS sequence"/>
</dbReference>
<dbReference type="InterPro" id="IPR003439">
    <property type="entry name" value="ABC_transporter-like_ATP-bd"/>
</dbReference>
<name>A0ABS5KZQ2_9ACTN</name>
<dbReference type="SMART" id="SM00382">
    <property type="entry name" value="AAA"/>
    <property type="match status" value="1"/>
</dbReference>
<dbReference type="PANTHER" id="PTHR43776">
    <property type="entry name" value="TRANSPORT ATP-BINDING PROTEIN"/>
    <property type="match status" value="1"/>
</dbReference>
<evidence type="ECO:0000256" key="3">
    <source>
        <dbReference type="ARBA" id="ARBA00022741"/>
    </source>
</evidence>
<feature type="domain" description="ABC transporter" evidence="5">
    <location>
        <begin position="5"/>
        <end position="244"/>
    </location>
</feature>
<dbReference type="InterPro" id="IPR027417">
    <property type="entry name" value="P-loop_NTPase"/>
</dbReference>
<keyword evidence="4 6" id="KW-0067">ATP-binding</keyword>
<dbReference type="CDD" id="cd03257">
    <property type="entry name" value="ABC_NikE_OppD_transporters"/>
    <property type="match status" value="1"/>
</dbReference>
<evidence type="ECO:0000313" key="7">
    <source>
        <dbReference type="Proteomes" id="UP000730482"/>
    </source>
</evidence>
<protein>
    <submittedName>
        <fullName evidence="6">ABC transporter ATP-binding protein</fullName>
    </submittedName>
</protein>
<dbReference type="PANTHER" id="PTHR43776:SF7">
    <property type="entry name" value="D,D-DIPEPTIDE TRANSPORT ATP-BINDING PROTEIN DDPF-RELATED"/>
    <property type="match status" value="1"/>
</dbReference>
<dbReference type="InterPro" id="IPR003593">
    <property type="entry name" value="AAA+_ATPase"/>
</dbReference>
<comment type="similarity">
    <text evidence="1">Belongs to the ABC transporter superfamily.</text>
</comment>
<evidence type="ECO:0000259" key="5">
    <source>
        <dbReference type="PROSITE" id="PS50893"/>
    </source>
</evidence>
<keyword evidence="7" id="KW-1185">Reference proteome</keyword>
<gene>
    <name evidence="6" type="ORF">KGQ19_32315</name>
</gene>
<keyword evidence="3" id="KW-0547">Nucleotide-binding</keyword>
<accession>A0ABS5KZQ2</accession>
<dbReference type="InterPro" id="IPR050319">
    <property type="entry name" value="ABC_transp_ATP-bind"/>
</dbReference>
<evidence type="ECO:0000256" key="4">
    <source>
        <dbReference type="ARBA" id="ARBA00022840"/>
    </source>
</evidence>
<dbReference type="InterPro" id="IPR017871">
    <property type="entry name" value="ABC_transporter-like_CS"/>
</dbReference>
<dbReference type="SUPFAM" id="SSF52540">
    <property type="entry name" value="P-loop containing nucleoside triphosphate hydrolases"/>
    <property type="match status" value="1"/>
</dbReference>
<reference evidence="6 7" key="1">
    <citation type="submission" date="2020-02" db="EMBL/GenBank/DDBJ databases">
        <title>Acidophilic actinobacteria isolated from forest soil.</title>
        <authorList>
            <person name="Golinska P."/>
        </authorList>
    </citation>
    <scope>NUCLEOTIDE SEQUENCE [LARGE SCALE GENOMIC DNA]</scope>
    <source>
        <strain evidence="6 7">NL8</strain>
    </source>
</reference>
<evidence type="ECO:0000256" key="2">
    <source>
        <dbReference type="ARBA" id="ARBA00022448"/>
    </source>
</evidence>
<dbReference type="RefSeq" id="WP_212016290.1">
    <property type="nucleotide sequence ID" value="NZ_JAAFYZ010000145.1"/>
</dbReference>
<proteinExistence type="inferred from homology"/>
<sequence length="244" mass="26112">MTTVLRATGLQVVHRTRSGPLHAVSGVSLELSDRRCLALVGESGSGKSSIAKALLRLPAPTAGTVELDGVDLAALSPRRLRELRPRLQMVFQDPLSSLNPRRRVRDIVAEPLDAHHSQNHDRDARVASHLTAVGLPPALFADRKPSQLSGGQAQRVAIARVLAARPRVLIADEAVSALDVSAQAVILNLLRDLTEREGLATLFISHDLGAVRSVSDDIAVLYLGRLCETGPTEEVLAAPAHPYT</sequence>
<dbReference type="PROSITE" id="PS50893">
    <property type="entry name" value="ABC_TRANSPORTER_2"/>
    <property type="match status" value="1"/>
</dbReference>
<evidence type="ECO:0000256" key="1">
    <source>
        <dbReference type="ARBA" id="ARBA00005417"/>
    </source>
</evidence>
<dbReference type="Gene3D" id="3.40.50.300">
    <property type="entry name" value="P-loop containing nucleotide triphosphate hydrolases"/>
    <property type="match status" value="1"/>
</dbReference>
<dbReference type="GO" id="GO:0005524">
    <property type="term" value="F:ATP binding"/>
    <property type="evidence" value="ECO:0007669"/>
    <property type="project" value="UniProtKB-KW"/>
</dbReference>
<organism evidence="6 7">
    <name type="scientific">Catenulispora pinistramenti</name>
    <dbReference type="NCBI Taxonomy" id="2705254"/>
    <lineage>
        <taxon>Bacteria</taxon>
        <taxon>Bacillati</taxon>
        <taxon>Actinomycetota</taxon>
        <taxon>Actinomycetes</taxon>
        <taxon>Catenulisporales</taxon>
        <taxon>Catenulisporaceae</taxon>
        <taxon>Catenulispora</taxon>
    </lineage>
</organism>
<comment type="caution">
    <text evidence="6">The sequence shown here is derived from an EMBL/GenBank/DDBJ whole genome shotgun (WGS) entry which is preliminary data.</text>
</comment>